<dbReference type="InterPro" id="IPR011989">
    <property type="entry name" value="ARM-like"/>
</dbReference>
<gene>
    <name evidence="1" type="ORF">MNBD_GAMMA22-134</name>
</gene>
<proteinExistence type="predicted"/>
<dbReference type="SUPFAM" id="SSF48371">
    <property type="entry name" value="ARM repeat"/>
    <property type="match status" value="1"/>
</dbReference>
<name>A0A3B1A3R3_9ZZZZ</name>
<organism evidence="1">
    <name type="scientific">hydrothermal vent metagenome</name>
    <dbReference type="NCBI Taxonomy" id="652676"/>
    <lineage>
        <taxon>unclassified sequences</taxon>
        <taxon>metagenomes</taxon>
        <taxon>ecological metagenomes</taxon>
    </lineage>
</organism>
<evidence type="ECO:0000313" key="1">
    <source>
        <dbReference type="EMBL" id="VAX00379.1"/>
    </source>
</evidence>
<evidence type="ECO:0008006" key="2">
    <source>
        <dbReference type="Google" id="ProtNLM"/>
    </source>
</evidence>
<dbReference type="Gene3D" id="1.25.10.10">
    <property type="entry name" value="Leucine-rich Repeat Variant"/>
    <property type="match status" value="1"/>
</dbReference>
<reference evidence="1" key="1">
    <citation type="submission" date="2018-06" db="EMBL/GenBank/DDBJ databases">
        <authorList>
            <person name="Zhirakovskaya E."/>
        </authorList>
    </citation>
    <scope>NUCLEOTIDE SEQUENCE</scope>
</reference>
<dbReference type="InterPro" id="IPR016024">
    <property type="entry name" value="ARM-type_fold"/>
</dbReference>
<sequence length="227" mass="25496">MKTKNSPDNLVNTISATMLLTSDCSHCPTVLAGLMPLIKSGQLSSLEVINLDQQPQLAEQYNTRTVPWVQFKFALGQFHIEGLHSEKELQQWCDNSKTLKGISHYCLMLLDQGKINELNKLINDYPNWLHSMLLLVEDIETSLTIRVGISAIFESLEATQFEPIYQALLLMTKNNLARIRSDACFYLSLTKNPNAILTLTNCLKDENAEVQEIAADAIADLEAIEKN</sequence>
<dbReference type="InterPro" id="IPR036249">
    <property type="entry name" value="Thioredoxin-like_sf"/>
</dbReference>
<dbReference type="EMBL" id="UOFS01000043">
    <property type="protein sequence ID" value="VAX00379.1"/>
    <property type="molecule type" value="Genomic_DNA"/>
</dbReference>
<dbReference type="SUPFAM" id="SSF52833">
    <property type="entry name" value="Thioredoxin-like"/>
    <property type="match status" value="1"/>
</dbReference>
<dbReference type="AlphaFoldDB" id="A0A3B1A3R3"/>
<protein>
    <recommendedName>
        <fullName evidence="2">Thioredoxin-like fold domain-containing protein</fullName>
    </recommendedName>
</protein>
<dbReference type="Gene3D" id="3.40.30.10">
    <property type="entry name" value="Glutaredoxin"/>
    <property type="match status" value="1"/>
</dbReference>
<accession>A0A3B1A3R3</accession>